<evidence type="ECO:0000256" key="1">
    <source>
        <dbReference type="ARBA" id="ARBA00022670"/>
    </source>
</evidence>
<feature type="compositionally biased region" description="Polar residues" evidence="5">
    <location>
        <begin position="20"/>
        <end position="35"/>
    </location>
</feature>
<keyword evidence="3 7" id="KW-0378">Hydrolase</keyword>
<evidence type="ECO:0000256" key="3">
    <source>
        <dbReference type="ARBA" id="ARBA00022801"/>
    </source>
</evidence>
<dbReference type="PROSITE" id="PS51257">
    <property type="entry name" value="PROKAR_LIPOPROTEIN"/>
    <property type="match status" value="1"/>
</dbReference>
<gene>
    <name evidence="7" type="ORF">ACFR9U_11315</name>
</gene>
<evidence type="ECO:0000256" key="4">
    <source>
        <dbReference type="ARBA" id="ARBA00022833"/>
    </source>
</evidence>
<organism evidence="7 8">
    <name type="scientific">Halorientalis brevis</name>
    <dbReference type="NCBI Taxonomy" id="1126241"/>
    <lineage>
        <taxon>Archaea</taxon>
        <taxon>Methanobacteriati</taxon>
        <taxon>Methanobacteriota</taxon>
        <taxon>Stenosarchaea group</taxon>
        <taxon>Halobacteria</taxon>
        <taxon>Halobacteriales</taxon>
        <taxon>Haloarculaceae</taxon>
        <taxon>Halorientalis</taxon>
    </lineage>
</organism>
<evidence type="ECO:0000313" key="8">
    <source>
        <dbReference type="Proteomes" id="UP001597119"/>
    </source>
</evidence>
<name>A0ABD6CB34_9EURY</name>
<dbReference type="EMBL" id="JBHUDJ010000003">
    <property type="protein sequence ID" value="MFD1587576.1"/>
    <property type="molecule type" value="Genomic_DNA"/>
</dbReference>
<dbReference type="GO" id="GO:0008237">
    <property type="term" value="F:metallopeptidase activity"/>
    <property type="evidence" value="ECO:0007669"/>
    <property type="project" value="UniProtKB-KW"/>
</dbReference>
<keyword evidence="4" id="KW-0862">Zinc</keyword>
<dbReference type="Pfam" id="PF00413">
    <property type="entry name" value="Peptidase_M10"/>
    <property type="match status" value="1"/>
</dbReference>
<evidence type="ECO:0000313" key="7">
    <source>
        <dbReference type="EMBL" id="MFD1587576.1"/>
    </source>
</evidence>
<comment type="caution">
    <text evidence="7">The sequence shown here is derived from an EMBL/GenBank/DDBJ whole genome shotgun (WGS) entry which is preliminary data.</text>
</comment>
<keyword evidence="2" id="KW-0479">Metal-binding</keyword>
<evidence type="ECO:0000259" key="6">
    <source>
        <dbReference type="Pfam" id="PF00413"/>
    </source>
</evidence>
<accession>A0ABD6CB34</accession>
<protein>
    <submittedName>
        <fullName evidence="7">Matrixin family metalloprotease</fullName>
        <ecNumber evidence="7">3.4.24.-</ecNumber>
    </submittedName>
</protein>
<feature type="compositionally biased region" description="Low complexity" evidence="5">
    <location>
        <begin position="37"/>
        <end position="65"/>
    </location>
</feature>
<feature type="domain" description="Peptidase M10 metallopeptidase" evidence="6">
    <location>
        <begin position="87"/>
        <end position="217"/>
    </location>
</feature>
<dbReference type="Gene3D" id="3.40.390.10">
    <property type="entry name" value="Collagenase (Catalytic Domain)"/>
    <property type="match status" value="1"/>
</dbReference>
<reference evidence="7 8" key="1">
    <citation type="journal article" date="2019" name="Int. J. Syst. Evol. Microbiol.">
        <title>The Global Catalogue of Microorganisms (GCM) 10K type strain sequencing project: providing services to taxonomists for standard genome sequencing and annotation.</title>
        <authorList>
            <consortium name="The Broad Institute Genomics Platform"/>
            <consortium name="The Broad Institute Genome Sequencing Center for Infectious Disease"/>
            <person name="Wu L."/>
            <person name="Ma J."/>
        </authorList>
    </citation>
    <scope>NUCLEOTIDE SEQUENCE [LARGE SCALE GENOMIC DNA]</scope>
    <source>
        <strain evidence="7 8">CGMCC 1.12125</strain>
    </source>
</reference>
<proteinExistence type="predicted"/>
<dbReference type="Proteomes" id="UP001597119">
    <property type="component" value="Unassembled WGS sequence"/>
</dbReference>
<dbReference type="InterPro" id="IPR001818">
    <property type="entry name" value="Pept_M10_metallopeptidase"/>
</dbReference>
<feature type="region of interest" description="Disordered" evidence="5">
    <location>
        <begin position="19"/>
        <end position="88"/>
    </location>
</feature>
<dbReference type="RefSeq" id="WP_247372947.1">
    <property type="nucleotide sequence ID" value="NZ_JALLGV010000001.1"/>
</dbReference>
<evidence type="ECO:0000256" key="5">
    <source>
        <dbReference type="SAM" id="MobiDB-lite"/>
    </source>
</evidence>
<keyword evidence="8" id="KW-1185">Reference proteome</keyword>
<dbReference type="GO" id="GO:0046872">
    <property type="term" value="F:metal ion binding"/>
    <property type="evidence" value="ECO:0007669"/>
    <property type="project" value="UniProtKB-KW"/>
</dbReference>
<dbReference type="EC" id="3.4.24.-" evidence="7"/>
<evidence type="ECO:0000256" key="2">
    <source>
        <dbReference type="ARBA" id="ARBA00022723"/>
    </source>
</evidence>
<keyword evidence="1" id="KW-0645">Protease</keyword>
<dbReference type="AlphaFoldDB" id="A0ABD6CB34"/>
<keyword evidence="7" id="KW-0482">Metalloprotease</keyword>
<dbReference type="GO" id="GO:0006508">
    <property type="term" value="P:proteolysis"/>
    <property type="evidence" value="ECO:0007669"/>
    <property type="project" value="UniProtKB-KW"/>
</dbReference>
<dbReference type="SUPFAM" id="SSF55486">
    <property type="entry name" value="Metalloproteases ('zincins'), catalytic domain"/>
    <property type="match status" value="1"/>
</dbReference>
<dbReference type="InterPro" id="IPR024079">
    <property type="entry name" value="MetalloPept_cat_dom_sf"/>
</dbReference>
<sequence length="383" mass="41775">MKRALVLVSLLLLAGCSAIPGTQTETPNVETTHPVETTDSTPLDPSTTASAATATSDQTTPTPTAESAQSAATPTPELNVEPADNPWGKDTVTVALVAGGHDEIDYRSALSGALDYWNAHAEFGDYTVEYVLVDDADDADVRVKIRESVETCGVEQSEQVLGCAPLLTEGTRADPPTTVTIEAGYNHQSTEDVMIHEFGHVLGIRHGEEPQAYMQPKNTAYLTAQPNASERGYPWQTTEFRFHVATEDSQRDREAVRDQVGHVIDYFDRIKDEDPAVPSNVSVSWADNRSDANVVVQFRERLPDGGTGGSTVQQYGFDPDGDQAIEYYANVTVTVAAVDTETVGWHTGYWFGQVLGIDEDNLPDPLRSADARDRRDDWWTDSP</sequence>